<keyword evidence="1" id="KW-0472">Membrane</keyword>
<dbReference type="OrthoDB" id="1247773at2"/>
<accession>A0A1V3U4Q1</accession>
<dbReference type="eggNOG" id="ENOG5033G4N">
    <property type="taxonomic scope" value="Bacteria"/>
</dbReference>
<proteinExistence type="predicted"/>
<dbReference type="RefSeq" id="WP_069215298.1">
    <property type="nucleotide sequence ID" value="NZ_CP016378.1"/>
</dbReference>
<evidence type="ECO:0000313" key="2">
    <source>
        <dbReference type="EMBL" id="OOH97721.1"/>
    </source>
</evidence>
<dbReference type="STRING" id="238.BBD35_03955"/>
<name>A0A1V3U4Q1_ELIME</name>
<evidence type="ECO:0000313" key="3">
    <source>
        <dbReference type="Proteomes" id="UP000188947"/>
    </source>
</evidence>
<dbReference type="EMBL" id="MPOG01000001">
    <property type="protein sequence ID" value="OOH97721.1"/>
    <property type="molecule type" value="Genomic_DNA"/>
</dbReference>
<feature type="transmembrane region" description="Helical" evidence="1">
    <location>
        <begin position="92"/>
        <end position="111"/>
    </location>
</feature>
<keyword evidence="1" id="KW-0812">Transmembrane</keyword>
<keyword evidence="3" id="KW-1185">Reference proteome</keyword>
<comment type="caution">
    <text evidence="2">The sequence shown here is derived from an EMBL/GenBank/DDBJ whole genome shotgun (WGS) entry which is preliminary data.</text>
</comment>
<keyword evidence="1" id="KW-1133">Transmembrane helix</keyword>
<evidence type="ECO:0000256" key="1">
    <source>
        <dbReference type="SAM" id="Phobius"/>
    </source>
</evidence>
<feature type="transmembrane region" description="Helical" evidence="1">
    <location>
        <begin position="197"/>
        <end position="221"/>
    </location>
</feature>
<feature type="transmembrane region" description="Helical" evidence="1">
    <location>
        <begin position="157"/>
        <end position="177"/>
    </location>
</feature>
<organism evidence="2 3">
    <name type="scientific">Elizabethkingia meningoseptica</name>
    <name type="common">Chryseobacterium meningosepticum</name>
    <dbReference type="NCBI Taxonomy" id="238"/>
    <lineage>
        <taxon>Bacteria</taxon>
        <taxon>Pseudomonadati</taxon>
        <taxon>Bacteroidota</taxon>
        <taxon>Flavobacteriia</taxon>
        <taxon>Flavobacteriales</taxon>
        <taxon>Weeksellaceae</taxon>
        <taxon>Elizabethkingia</taxon>
    </lineage>
</organism>
<protein>
    <submittedName>
        <fullName evidence="2">Uncharacterized protein</fullName>
    </submittedName>
</protein>
<sequence length="238" mass="28433">MITKEQERQISQYLLGRKLTLDVAAEVYDHMLTQVLVLMSEGQKFEEAWEKTKVSWNEEMKTIYDVWYSFDDITLLMKKLKQKHLKSALKRALPFAFLAWGIHLTILWSIPNERIEWLQVGICLTYFILLVFWAYQNWDLFRLQRKYINKLSIYHEYVVLPMVLGGFVGWIGNTGFWENIYHLKTSVLTFSFTWKGSFMLVGVTLMMMLFYLCIIISAITIRKYRKCIEHIQPFLQKI</sequence>
<dbReference type="AlphaFoldDB" id="A0A1V3U4Q1"/>
<reference evidence="2 3" key="1">
    <citation type="submission" date="2016-11" db="EMBL/GenBank/DDBJ databases">
        <title>Genome sequence and comparative genomic analysis of clinical strain Elizabethkingia meningoseptica 61421 PRCM.</title>
        <authorList>
            <person name="Wang M."/>
            <person name="Hu S."/>
            <person name="Cao L."/>
            <person name="Jiang T."/>
            <person name="Zhou Y."/>
            <person name="Ming D."/>
        </authorList>
    </citation>
    <scope>NUCLEOTIDE SEQUENCE [LARGE SCALE GENOMIC DNA]</scope>
    <source>
        <strain evidence="2 3">61421 PRCM</strain>
    </source>
</reference>
<gene>
    <name evidence="2" type="ORF">BMF97_00155</name>
</gene>
<dbReference type="Proteomes" id="UP000188947">
    <property type="component" value="Unassembled WGS sequence"/>
</dbReference>
<feature type="transmembrane region" description="Helical" evidence="1">
    <location>
        <begin position="117"/>
        <end position="136"/>
    </location>
</feature>